<accession>A0A975TB81</accession>
<dbReference type="AlphaFoldDB" id="A0A975TB81"/>
<gene>
    <name evidence="1" type="ORF">B6N60_00691</name>
    <name evidence="2" type="ORF">B6N60_03552</name>
</gene>
<dbReference type="KEGG" id="rsin:B6N60_03552"/>
<dbReference type="Proteomes" id="UP000683511">
    <property type="component" value="Chromosome"/>
</dbReference>
<dbReference type="EMBL" id="CP021056">
    <property type="protein sequence ID" value="QXE22013.1"/>
    <property type="molecule type" value="Genomic_DNA"/>
</dbReference>
<dbReference type="EMBL" id="CP021056">
    <property type="protein sequence ID" value="QXE24842.1"/>
    <property type="molecule type" value="Genomic_DNA"/>
</dbReference>
<evidence type="ECO:0000313" key="2">
    <source>
        <dbReference type="EMBL" id="QXE24842.1"/>
    </source>
</evidence>
<sequence>MPALEDLSGSNVYFIDLPGATTPIQNQYFAIVMFDF</sequence>
<organism evidence="2 3">
    <name type="scientific">Richelia sinica FACHB-800</name>
    <dbReference type="NCBI Taxonomy" id="1357546"/>
    <lineage>
        <taxon>Bacteria</taxon>
        <taxon>Bacillati</taxon>
        <taxon>Cyanobacteriota</taxon>
        <taxon>Cyanophyceae</taxon>
        <taxon>Nostocales</taxon>
        <taxon>Nostocaceae</taxon>
        <taxon>Richelia</taxon>
    </lineage>
</organism>
<evidence type="ECO:0000313" key="3">
    <source>
        <dbReference type="Proteomes" id="UP000683511"/>
    </source>
</evidence>
<evidence type="ECO:0000313" key="1">
    <source>
        <dbReference type="EMBL" id="QXE22013.1"/>
    </source>
</evidence>
<reference evidence="2" key="1">
    <citation type="submission" date="2017-04" db="EMBL/GenBank/DDBJ databases">
        <title>Genome deletions in a multicellular cyanobacterial endosymbiont for morphological adaptation in marine diatoms.</title>
        <authorList>
            <person name="Wang Y."/>
            <person name="Gao H."/>
            <person name="Li R."/>
            <person name="Xu X."/>
        </authorList>
    </citation>
    <scope>NUCLEOTIDE SEQUENCE</scope>
    <source>
        <strain evidence="2">FACHB 800</strain>
    </source>
</reference>
<name>A0A975TB81_9NOST</name>
<keyword evidence="3" id="KW-1185">Reference proteome</keyword>
<protein>
    <submittedName>
        <fullName evidence="2">Uncharacterized protein</fullName>
    </submittedName>
</protein>
<dbReference type="KEGG" id="rsin:B6N60_00691"/>
<proteinExistence type="predicted"/>